<comment type="caution">
    <text evidence="2">The sequence shown here is derived from an EMBL/GenBank/DDBJ whole genome shotgun (WGS) entry which is preliminary data.</text>
</comment>
<organism evidence="2 3">
    <name type="scientific">Chaetoceros tenuissimus</name>
    <dbReference type="NCBI Taxonomy" id="426638"/>
    <lineage>
        <taxon>Eukaryota</taxon>
        <taxon>Sar</taxon>
        <taxon>Stramenopiles</taxon>
        <taxon>Ochrophyta</taxon>
        <taxon>Bacillariophyta</taxon>
        <taxon>Coscinodiscophyceae</taxon>
        <taxon>Chaetocerotophycidae</taxon>
        <taxon>Chaetocerotales</taxon>
        <taxon>Chaetocerotaceae</taxon>
        <taxon>Chaetoceros</taxon>
    </lineage>
</organism>
<protein>
    <recommendedName>
        <fullName evidence="4">Carboxypeptidase</fullName>
    </recommendedName>
</protein>
<keyword evidence="1" id="KW-0732">Signal</keyword>
<proteinExistence type="predicted"/>
<gene>
    <name evidence="2" type="ORF">CTEN210_00350</name>
</gene>
<dbReference type="CDD" id="cd06460">
    <property type="entry name" value="M32_Taq"/>
    <property type="match status" value="1"/>
</dbReference>
<sequence>MLVSKVAVSFLSLISGSRAFAISPRYSFNAIRGGASKLSMSTAAPTEVKPLQETSSAYKELYETLQSITQLKRVSAVLDYDRMVLMPSSEDAAAARGAQQAVLASIIHEKSTDAKIGELIAESLKDIEASSEEHQEERRVLALTQKSFDKNTKIPAELEAKRAKLQSAAYTAWVKARTASDFSLFESTLKECFETAQQVAECTRENESIPLYTQMLDEFETGMDASRIDDLFSEIKTALVPLIQKVLASSTPPSTDVLNGEFPIEVQKKINEDIVTKMGFDVNSGRCDESVHPFTMSFGPSDVRITSRYSTSEWYQGLAASIHEAGHAMYEQNIKDSGLEIDSYLSMGAHESQSLFWERHIGMSKEFCKVIAEKMNAEMPNAQDFTCDSIYGAINSVSKSEIRVEADELTYPLHVILRYNIERDVVEGKLDVKDIPTKWNELMKTMLDVDITDDAKGCLQDVHWSGLAIGYFPTYLIGAVTAAQLAYYCEKDLPSFRADIKNNEFGNIKAWLVEQVHIHGRRYESLDAMLEDQLGEKLNPKYFIDYLTKKYCDLYKV</sequence>
<accession>A0AAD3GYB5</accession>
<dbReference type="GO" id="GO:0004181">
    <property type="term" value="F:metallocarboxypeptidase activity"/>
    <property type="evidence" value="ECO:0007669"/>
    <property type="project" value="InterPro"/>
</dbReference>
<evidence type="ECO:0008006" key="4">
    <source>
        <dbReference type="Google" id="ProtNLM"/>
    </source>
</evidence>
<dbReference type="SUPFAM" id="SSF55486">
    <property type="entry name" value="Metalloproteases ('zincins'), catalytic domain"/>
    <property type="match status" value="1"/>
</dbReference>
<reference evidence="2 3" key="1">
    <citation type="journal article" date="2021" name="Sci. Rep.">
        <title>The genome of the diatom Chaetoceros tenuissimus carries an ancient integrated fragment of an extant virus.</title>
        <authorList>
            <person name="Hongo Y."/>
            <person name="Kimura K."/>
            <person name="Takaki Y."/>
            <person name="Yoshida Y."/>
            <person name="Baba S."/>
            <person name="Kobayashi G."/>
            <person name="Nagasaki K."/>
            <person name="Hano T."/>
            <person name="Tomaru Y."/>
        </authorList>
    </citation>
    <scope>NUCLEOTIDE SEQUENCE [LARGE SCALE GENOMIC DNA]</scope>
    <source>
        <strain evidence="2 3">NIES-3715</strain>
    </source>
</reference>
<name>A0AAD3GYB5_9STRA</name>
<dbReference type="PROSITE" id="PS52034">
    <property type="entry name" value="PEPTIDASE_M32"/>
    <property type="match status" value="1"/>
</dbReference>
<evidence type="ECO:0000256" key="1">
    <source>
        <dbReference type="SAM" id="SignalP"/>
    </source>
</evidence>
<evidence type="ECO:0000313" key="2">
    <source>
        <dbReference type="EMBL" id="GFH43877.1"/>
    </source>
</evidence>
<dbReference type="EMBL" id="BLLK01000019">
    <property type="protein sequence ID" value="GFH43877.1"/>
    <property type="molecule type" value="Genomic_DNA"/>
</dbReference>
<dbReference type="GO" id="GO:0006508">
    <property type="term" value="P:proteolysis"/>
    <property type="evidence" value="ECO:0007669"/>
    <property type="project" value="InterPro"/>
</dbReference>
<dbReference type="PANTHER" id="PTHR34217">
    <property type="entry name" value="METAL-DEPENDENT CARBOXYPEPTIDASE"/>
    <property type="match status" value="1"/>
</dbReference>
<dbReference type="PANTHER" id="PTHR34217:SF1">
    <property type="entry name" value="CARBOXYPEPTIDASE 1"/>
    <property type="match status" value="1"/>
</dbReference>
<dbReference type="InterPro" id="IPR001333">
    <property type="entry name" value="Peptidase_M32_Taq"/>
</dbReference>
<dbReference type="Gene3D" id="1.10.1370.30">
    <property type="match status" value="1"/>
</dbReference>
<dbReference type="Pfam" id="PF02074">
    <property type="entry name" value="Peptidase_M32"/>
    <property type="match status" value="1"/>
</dbReference>
<dbReference type="Proteomes" id="UP001054902">
    <property type="component" value="Unassembled WGS sequence"/>
</dbReference>
<evidence type="ECO:0000313" key="3">
    <source>
        <dbReference type="Proteomes" id="UP001054902"/>
    </source>
</evidence>
<dbReference type="PRINTS" id="PR00998">
    <property type="entry name" value="CRBOXYPTASET"/>
</dbReference>
<dbReference type="AlphaFoldDB" id="A0AAD3GYB5"/>
<feature type="signal peptide" evidence="1">
    <location>
        <begin position="1"/>
        <end position="19"/>
    </location>
</feature>
<keyword evidence="3" id="KW-1185">Reference proteome</keyword>
<feature type="chain" id="PRO_5042068111" description="Carboxypeptidase" evidence="1">
    <location>
        <begin position="20"/>
        <end position="557"/>
    </location>
</feature>